<proteinExistence type="inferred from homology"/>
<keyword evidence="4 6" id="KW-1133">Transmembrane helix</keyword>
<dbReference type="PANTHER" id="PTHR10165:SF154">
    <property type="entry name" value="PAP2 DOMAIN PROTEIN (AFU_ORTHOLOGUE AFUA_1G09730)"/>
    <property type="match status" value="1"/>
</dbReference>
<dbReference type="GO" id="GO:0006644">
    <property type="term" value="P:phospholipid metabolic process"/>
    <property type="evidence" value="ECO:0007669"/>
    <property type="project" value="InterPro"/>
</dbReference>
<feature type="transmembrane region" description="Helical" evidence="6">
    <location>
        <begin position="12"/>
        <end position="34"/>
    </location>
</feature>
<organism evidence="8 9">
    <name type="scientific">Trichodelitschia bisporula</name>
    <dbReference type="NCBI Taxonomy" id="703511"/>
    <lineage>
        <taxon>Eukaryota</taxon>
        <taxon>Fungi</taxon>
        <taxon>Dikarya</taxon>
        <taxon>Ascomycota</taxon>
        <taxon>Pezizomycotina</taxon>
        <taxon>Dothideomycetes</taxon>
        <taxon>Dothideomycetes incertae sedis</taxon>
        <taxon>Phaeotrichales</taxon>
        <taxon>Phaeotrichaceae</taxon>
        <taxon>Trichodelitschia</taxon>
    </lineage>
</organism>
<dbReference type="AlphaFoldDB" id="A0A6G1HZW4"/>
<evidence type="ECO:0000313" key="9">
    <source>
        <dbReference type="Proteomes" id="UP000799640"/>
    </source>
</evidence>
<gene>
    <name evidence="8" type="ORF">EJ06DRAFT_548400</name>
</gene>
<dbReference type="EMBL" id="ML996693">
    <property type="protein sequence ID" value="KAF2401275.1"/>
    <property type="molecule type" value="Genomic_DNA"/>
</dbReference>
<dbReference type="GO" id="GO:0046839">
    <property type="term" value="P:phospholipid dephosphorylation"/>
    <property type="evidence" value="ECO:0007669"/>
    <property type="project" value="TreeGrafter"/>
</dbReference>
<evidence type="ECO:0000259" key="7">
    <source>
        <dbReference type="SMART" id="SM00014"/>
    </source>
</evidence>
<evidence type="ECO:0000256" key="3">
    <source>
        <dbReference type="ARBA" id="ARBA00022692"/>
    </source>
</evidence>
<feature type="transmembrane region" description="Helical" evidence="6">
    <location>
        <begin position="107"/>
        <end position="126"/>
    </location>
</feature>
<dbReference type="GO" id="GO:0016020">
    <property type="term" value="C:membrane"/>
    <property type="evidence" value="ECO:0007669"/>
    <property type="project" value="UniProtKB-SubCell"/>
</dbReference>
<dbReference type="Gene3D" id="1.20.144.10">
    <property type="entry name" value="Phosphatidic acid phosphatase type 2/haloperoxidase"/>
    <property type="match status" value="1"/>
</dbReference>
<evidence type="ECO:0000256" key="2">
    <source>
        <dbReference type="ARBA" id="ARBA00008816"/>
    </source>
</evidence>
<dbReference type="FunFam" id="1.20.144.10:FF:000042">
    <property type="entry name" value="PAP2 domain protein"/>
    <property type="match status" value="1"/>
</dbReference>
<accession>A0A6G1HZW4</accession>
<dbReference type="InterPro" id="IPR036938">
    <property type="entry name" value="PAP2/HPO_sf"/>
</dbReference>
<evidence type="ECO:0000313" key="8">
    <source>
        <dbReference type="EMBL" id="KAF2401275.1"/>
    </source>
</evidence>
<feature type="domain" description="Phosphatidic acid phosphatase type 2/haloperoxidase" evidence="7">
    <location>
        <begin position="114"/>
        <end position="294"/>
    </location>
</feature>
<dbReference type="OrthoDB" id="8907274at2759"/>
<evidence type="ECO:0000256" key="1">
    <source>
        <dbReference type="ARBA" id="ARBA00004141"/>
    </source>
</evidence>
<sequence>MRVMGIHIPSKRLIASYIFDWICIILIAVVGRLFSISSPYHRPFSLTDLSISFPYIPHEKIPTWLLMLASIIAPAIIVFLVSMILVPGPTVSSRTTPRSLLWRRKFWEWNTGWMGLALASACAYFFTQGMKNLAGKPRPSLLARCQPDVGSIAAHRIGGYATGFNPEWTLVNSDICRQPDKGVLDDGFKSFPSGHASTSWAGLLYLTLFLCSKFSIAIPFLASDARTPTQADGSPALPLWNRAAAPPTSLLALAFTPLCVAAYITFTRYFEFYHAGVDLLAGTIIGCASAWFAFRWYHLPIRRGAGWAWGARSRARAFGIGVGVGGTGGDVLGSGIVGSMEDEGRKVEAV</sequence>
<keyword evidence="9" id="KW-1185">Reference proteome</keyword>
<protein>
    <recommendedName>
        <fullName evidence="7">Phosphatidic acid phosphatase type 2/haloperoxidase domain-containing protein</fullName>
    </recommendedName>
</protein>
<dbReference type="SMART" id="SM00014">
    <property type="entry name" value="acidPPc"/>
    <property type="match status" value="1"/>
</dbReference>
<keyword evidence="3 6" id="KW-0812">Transmembrane</keyword>
<evidence type="ECO:0000256" key="5">
    <source>
        <dbReference type="ARBA" id="ARBA00023136"/>
    </source>
</evidence>
<name>A0A6G1HZW4_9PEZI</name>
<keyword evidence="5 6" id="KW-0472">Membrane</keyword>
<dbReference type="CDD" id="cd03390">
    <property type="entry name" value="PAP2_containing_1_like"/>
    <property type="match status" value="1"/>
</dbReference>
<feature type="transmembrane region" description="Helical" evidence="6">
    <location>
        <begin position="243"/>
        <end position="266"/>
    </location>
</feature>
<comment type="subcellular location">
    <subcellularLocation>
        <location evidence="1">Membrane</location>
        <topology evidence="1">Multi-pass membrane protein</topology>
    </subcellularLocation>
</comment>
<evidence type="ECO:0000256" key="6">
    <source>
        <dbReference type="SAM" id="Phobius"/>
    </source>
</evidence>
<dbReference type="SUPFAM" id="SSF48317">
    <property type="entry name" value="Acid phosphatase/Vanadium-dependent haloperoxidase"/>
    <property type="match status" value="1"/>
</dbReference>
<dbReference type="Proteomes" id="UP000799640">
    <property type="component" value="Unassembled WGS sequence"/>
</dbReference>
<evidence type="ECO:0000256" key="4">
    <source>
        <dbReference type="ARBA" id="ARBA00022989"/>
    </source>
</evidence>
<feature type="transmembrane region" description="Helical" evidence="6">
    <location>
        <begin position="64"/>
        <end position="86"/>
    </location>
</feature>
<dbReference type="InterPro" id="IPR043216">
    <property type="entry name" value="PAP-like"/>
</dbReference>
<dbReference type="InterPro" id="IPR000326">
    <property type="entry name" value="PAP2/HPO"/>
</dbReference>
<feature type="transmembrane region" description="Helical" evidence="6">
    <location>
        <begin position="200"/>
        <end position="222"/>
    </location>
</feature>
<reference evidence="8" key="1">
    <citation type="journal article" date="2020" name="Stud. Mycol.">
        <title>101 Dothideomycetes genomes: a test case for predicting lifestyles and emergence of pathogens.</title>
        <authorList>
            <person name="Haridas S."/>
            <person name="Albert R."/>
            <person name="Binder M."/>
            <person name="Bloem J."/>
            <person name="Labutti K."/>
            <person name="Salamov A."/>
            <person name="Andreopoulos B."/>
            <person name="Baker S."/>
            <person name="Barry K."/>
            <person name="Bills G."/>
            <person name="Bluhm B."/>
            <person name="Cannon C."/>
            <person name="Castanera R."/>
            <person name="Culley D."/>
            <person name="Daum C."/>
            <person name="Ezra D."/>
            <person name="Gonzalez J."/>
            <person name="Henrissat B."/>
            <person name="Kuo A."/>
            <person name="Liang C."/>
            <person name="Lipzen A."/>
            <person name="Lutzoni F."/>
            <person name="Magnuson J."/>
            <person name="Mondo S."/>
            <person name="Nolan M."/>
            <person name="Ohm R."/>
            <person name="Pangilinan J."/>
            <person name="Park H.-J."/>
            <person name="Ramirez L."/>
            <person name="Alfaro M."/>
            <person name="Sun H."/>
            <person name="Tritt A."/>
            <person name="Yoshinaga Y."/>
            <person name="Zwiers L.-H."/>
            <person name="Turgeon B."/>
            <person name="Goodwin S."/>
            <person name="Spatafora J."/>
            <person name="Crous P."/>
            <person name="Grigoriev I."/>
        </authorList>
    </citation>
    <scope>NUCLEOTIDE SEQUENCE</scope>
    <source>
        <strain evidence="8">CBS 262.69</strain>
    </source>
</reference>
<dbReference type="Pfam" id="PF01569">
    <property type="entry name" value="PAP2"/>
    <property type="match status" value="1"/>
</dbReference>
<feature type="transmembrane region" description="Helical" evidence="6">
    <location>
        <begin position="272"/>
        <end position="294"/>
    </location>
</feature>
<comment type="similarity">
    <text evidence="2">Belongs to the PA-phosphatase related phosphoesterase family.</text>
</comment>
<dbReference type="GO" id="GO:0008195">
    <property type="term" value="F:phosphatidate phosphatase activity"/>
    <property type="evidence" value="ECO:0007669"/>
    <property type="project" value="TreeGrafter"/>
</dbReference>
<dbReference type="PANTHER" id="PTHR10165">
    <property type="entry name" value="LIPID PHOSPHATE PHOSPHATASE"/>
    <property type="match status" value="1"/>
</dbReference>